<gene>
    <name evidence="8" type="ORF">FQY79_03385</name>
</gene>
<dbReference type="GO" id="GO:0000287">
    <property type="term" value="F:magnesium ion binding"/>
    <property type="evidence" value="ECO:0007669"/>
    <property type="project" value="InterPro"/>
</dbReference>
<dbReference type="Pfam" id="PF04029">
    <property type="entry name" value="2-ph_phosp"/>
    <property type="match status" value="1"/>
</dbReference>
<comment type="similarity">
    <text evidence="2">Belongs to the ComB family.</text>
</comment>
<evidence type="ECO:0000256" key="6">
    <source>
        <dbReference type="ARBA" id="ARBA00022842"/>
    </source>
</evidence>
<keyword evidence="9" id="KW-1185">Reference proteome</keyword>
<dbReference type="GO" id="GO:0050532">
    <property type="term" value="F:2-phosphosulfolactate phosphatase activity"/>
    <property type="evidence" value="ECO:0007669"/>
    <property type="project" value="UniProtKB-EC"/>
</dbReference>
<keyword evidence="6" id="KW-0460">Magnesium</keyword>
<dbReference type="EC" id="3.1.3.71" evidence="3"/>
<dbReference type="EMBL" id="VOHE01000001">
    <property type="protein sequence ID" value="TWT22166.1"/>
    <property type="molecule type" value="Genomic_DNA"/>
</dbReference>
<evidence type="ECO:0000256" key="5">
    <source>
        <dbReference type="ARBA" id="ARBA00022801"/>
    </source>
</evidence>
<evidence type="ECO:0000256" key="3">
    <source>
        <dbReference type="ARBA" id="ARBA00012953"/>
    </source>
</evidence>
<dbReference type="Proteomes" id="UP000315949">
    <property type="component" value="Unassembled WGS sequence"/>
</dbReference>
<keyword evidence="5" id="KW-0378">Hydrolase</keyword>
<evidence type="ECO:0000313" key="8">
    <source>
        <dbReference type="EMBL" id="TWT22166.1"/>
    </source>
</evidence>
<dbReference type="Gene3D" id="3.90.1560.10">
    <property type="entry name" value="ComB-like"/>
    <property type="match status" value="1"/>
</dbReference>
<protein>
    <recommendedName>
        <fullName evidence="4">Probable 2-phosphosulfolactate phosphatase</fullName>
        <ecNumber evidence="3">3.1.3.71</ecNumber>
    </recommendedName>
</protein>
<dbReference type="AlphaFoldDB" id="A0A5C5U858"/>
<evidence type="ECO:0000256" key="1">
    <source>
        <dbReference type="ARBA" id="ARBA00001946"/>
    </source>
</evidence>
<comment type="caution">
    <text evidence="8">The sequence shown here is derived from an EMBL/GenBank/DDBJ whole genome shotgun (WGS) entry which is preliminary data.</text>
</comment>
<reference evidence="8 9" key="1">
    <citation type="submission" date="2019-07" db="EMBL/GenBank/DDBJ databases">
        <title>Luteimonas sp. YD-1 nov., isolated from acidic soil.</title>
        <authorList>
            <person name="Zhou J."/>
        </authorList>
    </citation>
    <scope>NUCLEOTIDE SEQUENCE [LARGE SCALE GENOMIC DNA]</scope>
    <source>
        <strain evidence="8 9">YD-1</strain>
    </source>
</reference>
<dbReference type="GO" id="GO:0050545">
    <property type="term" value="F:sulfopyruvate decarboxylase activity"/>
    <property type="evidence" value="ECO:0007669"/>
    <property type="project" value="TreeGrafter"/>
</dbReference>
<dbReference type="InterPro" id="IPR005238">
    <property type="entry name" value="ComB-like"/>
</dbReference>
<evidence type="ECO:0000256" key="4">
    <source>
        <dbReference type="ARBA" id="ARBA00021948"/>
    </source>
</evidence>
<evidence type="ECO:0000256" key="7">
    <source>
        <dbReference type="ARBA" id="ARBA00033711"/>
    </source>
</evidence>
<proteinExistence type="inferred from homology"/>
<comment type="catalytic activity">
    <reaction evidence="7">
        <text>(2R)-O-phospho-3-sulfolactate + H2O = (2R)-3-sulfolactate + phosphate</text>
        <dbReference type="Rhea" id="RHEA:23416"/>
        <dbReference type="ChEBI" id="CHEBI:15377"/>
        <dbReference type="ChEBI" id="CHEBI:15597"/>
        <dbReference type="ChEBI" id="CHEBI:43474"/>
        <dbReference type="ChEBI" id="CHEBI:58738"/>
        <dbReference type="EC" id="3.1.3.71"/>
    </reaction>
</comment>
<name>A0A5C5U858_9GAMM</name>
<accession>A0A5C5U858</accession>
<dbReference type="PANTHER" id="PTHR37311:SF1">
    <property type="entry name" value="2-PHOSPHOSULFOLACTATE PHOSPHATASE-RELATED"/>
    <property type="match status" value="1"/>
</dbReference>
<dbReference type="OrthoDB" id="4913at2"/>
<comment type="cofactor">
    <cofactor evidence="1">
        <name>Mg(2+)</name>
        <dbReference type="ChEBI" id="CHEBI:18420"/>
    </cofactor>
</comment>
<evidence type="ECO:0000256" key="2">
    <source>
        <dbReference type="ARBA" id="ARBA00009997"/>
    </source>
</evidence>
<dbReference type="PANTHER" id="PTHR37311">
    <property type="entry name" value="2-PHOSPHOSULFOLACTATE PHOSPHATASE-RELATED"/>
    <property type="match status" value="1"/>
</dbReference>
<dbReference type="SUPFAM" id="SSF142823">
    <property type="entry name" value="ComB-like"/>
    <property type="match status" value="1"/>
</dbReference>
<sequence>MLSAGRNPPVRTWILAAMRHLRLLHGRTHPSRVVPKYRIKFHYTELKGMPTASSAPSLHVLVRREDVDPARLAGRVVVVIDVLFATSTIVHALGAGAAAVYPARDDGDARAAAARRPGVVIAGEYMARTLPGHAPATPLALALHLVRGGDLVYLTTNGTRAIAACAGAAAVYAGALGNATALARHVVARHPGQPVLLLCAGSLGRFSLEDFIGAGHLARALRAAGDYAPTDAALAAEFASMGIDPGRALSTSRVGRIVAGAGLEAEIAHAAACDTCDVVPVLRDGVLVRAQA</sequence>
<organism evidence="8 9">
    <name type="scientific">Luteimonas wenzhouensis</name>
    <dbReference type="NCBI Taxonomy" id="2599615"/>
    <lineage>
        <taxon>Bacteria</taxon>
        <taxon>Pseudomonadati</taxon>
        <taxon>Pseudomonadota</taxon>
        <taxon>Gammaproteobacteria</taxon>
        <taxon>Lysobacterales</taxon>
        <taxon>Lysobacteraceae</taxon>
        <taxon>Luteimonas</taxon>
    </lineage>
</organism>
<evidence type="ECO:0000313" key="9">
    <source>
        <dbReference type="Proteomes" id="UP000315949"/>
    </source>
</evidence>
<dbReference type="InterPro" id="IPR036702">
    <property type="entry name" value="ComB-like_sf"/>
</dbReference>